<feature type="compositionally biased region" description="Pro residues" evidence="4">
    <location>
        <begin position="58"/>
        <end position="71"/>
    </location>
</feature>
<feature type="compositionally biased region" description="Pro residues" evidence="4">
    <location>
        <begin position="42"/>
        <end position="51"/>
    </location>
</feature>
<evidence type="ECO:0000256" key="1">
    <source>
        <dbReference type="ARBA" id="ARBA00022741"/>
    </source>
</evidence>
<dbReference type="RefSeq" id="WP_371938607.1">
    <property type="nucleotide sequence ID" value="NZ_JAXCEH010000001.1"/>
</dbReference>
<dbReference type="InterPro" id="IPR029030">
    <property type="entry name" value="Caspase-like_dom_sf"/>
</dbReference>
<dbReference type="Pfam" id="PF01580">
    <property type="entry name" value="FtsK_SpoIIIE"/>
    <property type="match status" value="1"/>
</dbReference>
<dbReference type="SUPFAM" id="SSF52129">
    <property type="entry name" value="Caspase-like"/>
    <property type="match status" value="1"/>
</dbReference>
<dbReference type="InterPro" id="IPR027417">
    <property type="entry name" value="P-loop_NTPase"/>
</dbReference>
<dbReference type="Pfam" id="PF00656">
    <property type="entry name" value="Peptidase_C14"/>
    <property type="match status" value="1"/>
</dbReference>
<evidence type="ECO:0000259" key="5">
    <source>
        <dbReference type="PROSITE" id="PS50901"/>
    </source>
</evidence>
<dbReference type="Gene3D" id="3.40.50.1460">
    <property type="match status" value="1"/>
</dbReference>
<organism evidence="6 7">
    <name type="scientific">Actinomadura chokoriensis</name>
    <dbReference type="NCBI Taxonomy" id="454156"/>
    <lineage>
        <taxon>Bacteria</taxon>
        <taxon>Bacillati</taxon>
        <taxon>Actinomycetota</taxon>
        <taxon>Actinomycetes</taxon>
        <taxon>Streptosporangiales</taxon>
        <taxon>Thermomonosporaceae</taxon>
        <taxon>Actinomadura</taxon>
    </lineage>
</organism>
<dbReference type="InterPro" id="IPR047738">
    <property type="entry name" value="SAV_2336-like_N"/>
</dbReference>
<evidence type="ECO:0000313" key="7">
    <source>
        <dbReference type="Proteomes" id="UP001569904"/>
    </source>
</evidence>
<accession>A0ABV4QP07</accession>
<feature type="domain" description="FtsK" evidence="5">
    <location>
        <begin position="529"/>
        <end position="724"/>
    </location>
</feature>
<protein>
    <submittedName>
        <fullName evidence="6">SAV_2336 N-terminal domain-related protein</fullName>
    </submittedName>
</protein>
<evidence type="ECO:0000256" key="3">
    <source>
        <dbReference type="PROSITE-ProRule" id="PRU00289"/>
    </source>
</evidence>
<dbReference type="NCBIfam" id="NF047832">
    <property type="entry name" value="caspase_w_EACC1"/>
    <property type="match status" value="1"/>
</dbReference>
<dbReference type="Proteomes" id="UP001569904">
    <property type="component" value="Unassembled WGS sequence"/>
</dbReference>
<dbReference type="PANTHER" id="PTHR22683">
    <property type="entry name" value="SPORULATION PROTEIN RELATED"/>
    <property type="match status" value="1"/>
</dbReference>
<dbReference type="PANTHER" id="PTHR22683:SF1">
    <property type="entry name" value="TYPE VII SECRETION SYSTEM PROTEIN ESSC"/>
    <property type="match status" value="1"/>
</dbReference>
<dbReference type="NCBIfam" id="NF041121">
    <property type="entry name" value="SAV_2336_NTERM"/>
    <property type="match status" value="1"/>
</dbReference>
<proteinExistence type="predicted"/>
<sequence>MSEIDRLRGALAAIGPPPDARELSEMLWLACHITPAEELPAPAAPAPPPAAPDAAEVPQPPPPAPAPPPAREPLTGLHPRPAPGAEPAGEASEVLVPTAPMLADSLGVQRALRPLKRRVPSRHRRELDEEATAARIADTRLWTPVLVPSPERWLTLGLVVDTGPTMRLWRPLARELTETLIRQGAFQNVHVSYLDETGRVSAVPGAPPRDPGTLLDASGRHAVLVLTDCSGPHWWNGRAARAVRRWAQAGPTAILQPLAERLWRRTAAPTTPGLAVLPRPAAPNTGLRFTPFDGAAAPGVPVPVLEVAPRWFGTWARLVSGSGPQPTAMAALAAQPPGPAPVRRERELPVAERVRRFLSTASPDAAELAAHVAVSVPSLPVMRLIQHRILGGSGPGQLAEVLLSGLLRPVGDVRYEFVPGAREALLDTLPRPEALHTRHVLEAVSAEIERRAGTAAETFRALLPTDGGPITLTADTDHFALLTPETRTHIAPGPAPGADLLRLLGVPTGDPLGHWDGPPRETVLGLDSGGQVTLDVLHGHPALPHGLLTGSGEFRDALLRTIVLGLALNHSPATLNFVFAGFLREAFFTGLDDLPHIAAIARDGSANSKPIGQLVTALEAELTHRERILERAGVTTWDDYQAAVAEGASFDPLPALVVIIDNIGPLLDIRTDYLDALAELCTAGAPLGIRFIFCASEDELLPRLLKEHIGWNAGPKGDDGAFLHVFADRAHPHFQPVLVSLDTAAPVIERMRQRGPQARQIPWPAELATQQSVPQFDVLRLNGGGPSGMFHETWALPASEPRNPAIGHDADGNVLTLYPLDFSSGLPHGLIVGGPESRRRIVRAIALALAAGHSPANLNFAFAGLGEHPLGEPLDLPHVRYSADELLGHPDRLQRFFDFLSEELDARANASPRTLPGASDFDLGKDRRPETSPRLLVVADVSLTLPTSRPQIGEALLSLAQRGRSLGVQLLLTSTTTENTTIWDRFLPLLGWRIAAGPRPPAELQRVMGRASLAFPDRRTAYLLAGGGSPRRFTVAEEPPEPVVENFVRRTREHRPAPTAPDGGPVLANPRRSRAVLIGVSEYTFLPDLPAVRNNLEGLKRALCDPEVWGLPERNCVVLAEPSSAAQIVDAVDSAARESEDALLVYLAGHGVRDETTDAFSLALPASGPGGVDSVLPYDRLQRAIAIPDGPRHRVVLLDCSFGGLALRDLPLRPPSSDGGMFVMSSASGSEPANIAPGAAYTAFTGELIATLEEGLPGAPAGLGMTMLHGTLRERLIAKGRPRPAAGYVNDGGEATCLFRNRAYVAPRASPPEPPGTSAPGAARPSGPNPLTDAALLDRSIRELDRTVADVSVRATLRRLLEGEAAAIREGRPPRPRNLVVTTPYGPQVETLAQEYGRVLARLGVLSHGSVSKMSWLGIGGRLPDAAESVPRLFQAFRGGVLLIQGANEQDPANGYFRPDVVQALVSLMGGEADDSLIILCGGAERAETVRAAVSGFDEHFAVLDSIGETGAPGLPDMVLVSELPADTGGRIPIGVESDTREPVFVDFDEDYHLVIAGPPASGRANLVRLLIEGIRTRRRDREPRIHVFDAHGVLRSIAEEAGHPEPVGAGVGYTDSPEVFARIVSKVNGPPVNEVFLFVIDRDLDDDPLSGLPRILLSAIGHRVHIVLTRLLTFPDHPLDPLVSTLHDVGAPALLMGYSYGEETRLYGAEPPPRSLAVGRAVLAHRGRQRIVQIAHTSSRP</sequence>
<dbReference type="PROSITE" id="PS50901">
    <property type="entry name" value="FTSK"/>
    <property type="match status" value="1"/>
</dbReference>
<dbReference type="EMBL" id="JAXCEH010000001">
    <property type="protein sequence ID" value="MFA1552325.1"/>
    <property type="molecule type" value="Genomic_DNA"/>
</dbReference>
<dbReference type="InterPro" id="IPR050206">
    <property type="entry name" value="FtsK/SpoIIIE/SftA"/>
</dbReference>
<comment type="caution">
    <text evidence="6">The sequence shown here is derived from an EMBL/GenBank/DDBJ whole genome shotgun (WGS) entry which is preliminary data.</text>
</comment>
<evidence type="ECO:0000313" key="6">
    <source>
        <dbReference type="EMBL" id="MFA1552325.1"/>
    </source>
</evidence>
<comment type="caution">
    <text evidence="3">Lacks conserved residue(s) required for the propagation of feature annotation.</text>
</comment>
<dbReference type="Gene3D" id="3.40.50.300">
    <property type="entry name" value="P-loop containing nucleotide triphosphate hydrolases"/>
    <property type="match status" value="3"/>
</dbReference>
<evidence type="ECO:0000256" key="2">
    <source>
        <dbReference type="ARBA" id="ARBA00022840"/>
    </source>
</evidence>
<evidence type="ECO:0000256" key="4">
    <source>
        <dbReference type="SAM" id="MobiDB-lite"/>
    </source>
</evidence>
<dbReference type="InterPro" id="IPR011600">
    <property type="entry name" value="Pept_C14_caspase"/>
</dbReference>
<feature type="region of interest" description="Disordered" evidence="4">
    <location>
        <begin position="1306"/>
        <end position="1333"/>
    </location>
</feature>
<feature type="region of interest" description="Disordered" evidence="4">
    <location>
        <begin position="39"/>
        <end position="90"/>
    </location>
</feature>
<keyword evidence="7" id="KW-1185">Reference proteome</keyword>
<gene>
    <name evidence="6" type="ORF">SM436_01345</name>
</gene>
<keyword evidence="1 3" id="KW-0547">Nucleotide-binding</keyword>
<reference evidence="6 7" key="1">
    <citation type="submission" date="2023-11" db="EMBL/GenBank/DDBJ databases">
        <title>Actinomadura monticuli sp. nov., isolated from volcanic ash.</title>
        <authorList>
            <person name="Lee S.D."/>
            <person name="Yang H."/>
            <person name="Kim I.S."/>
        </authorList>
    </citation>
    <scope>NUCLEOTIDE SEQUENCE [LARGE SCALE GENOMIC DNA]</scope>
    <source>
        <strain evidence="6 7">DSM 45346</strain>
    </source>
</reference>
<name>A0ABV4QP07_9ACTN</name>
<keyword evidence="2 3" id="KW-0067">ATP-binding</keyword>
<dbReference type="InterPro" id="IPR002543">
    <property type="entry name" value="FtsK_dom"/>
</dbReference>